<dbReference type="InterPro" id="IPR013149">
    <property type="entry name" value="ADH-like_C"/>
</dbReference>
<dbReference type="PROSITE" id="PS00059">
    <property type="entry name" value="ADH_ZINC"/>
    <property type="match status" value="1"/>
</dbReference>
<organism evidence="9 10">
    <name type="scientific">Herbiconiux daphne</name>
    <dbReference type="NCBI Taxonomy" id="2970914"/>
    <lineage>
        <taxon>Bacteria</taxon>
        <taxon>Bacillati</taxon>
        <taxon>Actinomycetota</taxon>
        <taxon>Actinomycetes</taxon>
        <taxon>Micrococcales</taxon>
        <taxon>Microbacteriaceae</taxon>
        <taxon>Herbiconiux</taxon>
    </lineage>
</organism>
<dbReference type="SUPFAM" id="SSF51735">
    <property type="entry name" value="NAD(P)-binding Rossmann-fold domains"/>
    <property type="match status" value="1"/>
</dbReference>
<dbReference type="InterPro" id="IPR002328">
    <property type="entry name" value="ADH_Zn_CS"/>
</dbReference>
<evidence type="ECO:0000256" key="4">
    <source>
        <dbReference type="ARBA" id="ARBA00022833"/>
    </source>
</evidence>
<evidence type="ECO:0000313" key="9">
    <source>
        <dbReference type="EMBL" id="MCS5734512.1"/>
    </source>
</evidence>
<dbReference type="SMART" id="SM00829">
    <property type="entry name" value="PKS_ER"/>
    <property type="match status" value="1"/>
</dbReference>
<keyword evidence="5" id="KW-0560">Oxidoreductase</keyword>
<dbReference type="InterPro" id="IPR013154">
    <property type="entry name" value="ADH-like_N"/>
</dbReference>
<evidence type="ECO:0000256" key="3">
    <source>
        <dbReference type="ARBA" id="ARBA00022723"/>
    </source>
</evidence>
<dbReference type="CDD" id="cd08254">
    <property type="entry name" value="hydroxyacyl_CoA_DH"/>
    <property type="match status" value="1"/>
</dbReference>
<evidence type="ECO:0000256" key="7">
    <source>
        <dbReference type="SAM" id="MobiDB-lite"/>
    </source>
</evidence>
<evidence type="ECO:0000256" key="6">
    <source>
        <dbReference type="RuleBase" id="RU361277"/>
    </source>
</evidence>
<dbReference type="PANTHER" id="PTHR43350:SF17">
    <property type="entry name" value="NAD-DEPENDENT ALCOHOL DEHYDROGENASE"/>
    <property type="match status" value="1"/>
</dbReference>
<evidence type="ECO:0000313" key="10">
    <source>
        <dbReference type="Proteomes" id="UP001165586"/>
    </source>
</evidence>
<comment type="caution">
    <text evidence="9">The sequence shown here is derived from an EMBL/GenBank/DDBJ whole genome shotgun (WGS) entry which is preliminary data.</text>
</comment>
<comment type="similarity">
    <text evidence="2 6">Belongs to the zinc-containing alcohol dehydrogenase family.</text>
</comment>
<dbReference type="Pfam" id="PF00107">
    <property type="entry name" value="ADH_zinc_N"/>
    <property type="match status" value="1"/>
</dbReference>
<sequence>MRIGTLSLDRAPVLQRPGGGGTVEPRFRPPATAEWTSGSRGPCPPCASAARPRTVGTAGRTRAAPGEGRDPIKAWQFIGTHQPLTLNEVAEPVAGEGEVVVDIRAAGLCHSDVGILTIENFLPPFVRPPLTIGHEIAGVIAAVGQGVSEWRVGDRVGVCQVGDDVTGITRDGGYAPKVRVGVEVLLGIPDSVSFEQAAAGNDAGMTAQHAMVVDGEIAAGQRVGVIGLGGVGQIGARIAVLNGCTVYAAEIKRSVWPLAADLGVTRVVDDISELAGVDLDLVVDFAGFGTTTAAAIETVRHGGRVVQVGLGRLNATISIQSLVMKEITLKGCLGGTMADTAAVYDLMASGALEPLITTTGFDDIRDGLERLERGEVVGRLVATYPAA</sequence>
<keyword evidence="10" id="KW-1185">Reference proteome</keyword>
<dbReference type="Proteomes" id="UP001165586">
    <property type="component" value="Unassembled WGS sequence"/>
</dbReference>
<name>A0ABT2H3L3_9MICO</name>
<keyword evidence="4 6" id="KW-0862">Zinc</keyword>
<reference evidence="9" key="1">
    <citation type="submission" date="2022-08" db="EMBL/GenBank/DDBJ databases">
        <authorList>
            <person name="Deng Y."/>
            <person name="Han X.-F."/>
            <person name="Zhang Y.-Q."/>
        </authorList>
    </citation>
    <scope>NUCLEOTIDE SEQUENCE</scope>
    <source>
        <strain evidence="9">CPCC 203386</strain>
    </source>
</reference>
<proteinExistence type="inferred from homology"/>
<evidence type="ECO:0000259" key="8">
    <source>
        <dbReference type="SMART" id="SM00829"/>
    </source>
</evidence>
<feature type="domain" description="Enoyl reductase (ER)" evidence="8">
    <location>
        <begin position="79"/>
        <end position="382"/>
    </location>
</feature>
<dbReference type="InterPro" id="IPR036291">
    <property type="entry name" value="NAD(P)-bd_dom_sf"/>
</dbReference>
<protein>
    <submittedName>
        <fullName evidence="9">Zinc-binding dehydrogenase</fullName>
    </submittedName>
</protein>
<dbReference type="InterPro" id="IPR020843">
    <property type="entry name" value="ER"/>
</dbReference>
<dbReference type="EMBL" id="JANLCJ010000004">
    <property type="protein sequence ID" value="MCS5734512.1"/>
    <property type="molecule type" value="Genomic_DNA"/>
</dbReference>
<dbReference type="Pfam" id="PF08240">
    <property type="entry name" value="ADH_N"/>
    <property type="match status" value="1"/>
</dbReference>
<dbReference type="PANTHER" id="PTHR43350">
    <property type="entry name" value="NAD-DEPENDENT ALCOHOL DEHYDROGENASE"/>
    <property type="match status" value="1"/>
</dbReference>
<evidence type="ECO:0000256" key="1">
    <source>
        <dbReference type="ARBA" id="ARBA00001947"/>
    </source>
</evidence>
<evidence type="ECO:0000256" key="2">
    <source>
        <dbReference type="ARBA" id="ARBA00008072"/>
    </source>
</evidence>
<evidence type="ECO:0000256" key="5">
    <source>
        <dbReference type="ARBA" id="ARBA00023002"/>
    </source>
</evidence>
<comment type="cofactor">
    <cofactor evidence="1 6">
        <name>Zn(2+)</name>
        <dbReference type="ChEBI" id="CHEBI:29105"/>
    </cofactor>
</comment>
<dbReference type="SUPFAM" id="SSF50129">
    <property type="entry name" value="GroES-like"/>
    <property type="match status" value="1"/>
</dbReference>
<dbReference type="Gene3D" id="3.90.180.10">
    <property type="entry name" value="Medium-chain alcohol dehydrogenases, catalytic domain"/>
    <property type="match status" value="1"/>
</dbReference>
<dbReference type="RefSeq" id="WP_259539376.1">
    <property type="nucleotide sequence ID" value="NZ_JANLCJ010000004.1"/>
</dbReference>
<keyword evidence="3 6" id="KW-0479">Metal-binding</keyword>
<feature type="region of interest" description="Disordered" evidence="7">
    <location>
        <begin position="1"/>
        <end position="70"/>
    </location>
</feature>
<dbReference type="InterPro" id="IPR011032">
    <property type="entry name" value="GroES-like_sf"/>
</dbReference>
<accession>A0ABT2H3L3</accession>
<gene>
    <name evidence="9" type="ORF">N1032_12255</name>
</gene>